<evidence type="ECO:0000256" key="2">
    <source>
        <dbReference type="ARBA" id="ARBA00022692"/>
    </source>
</evidence>
<dbReference type="InterPro" id="IPR010982">
    <property type="entry name" value="Lambda_DNA-bd_dom_sf"/>
</dbReference>
<evidence type="ECO:0000259" key="5">
    <source>
        <dbReference type="PROSITE" id="PS50943"/>
    </source>
</evidence>
<sequence length="238" mass="26625">MNQTDNVLQFGQQLKSLLKERSLSMRKLSEQTGIDTATISRMASGKQAVKPEYIQRIASVLAIPAERLYRAAGYSVGSEPNGRTDMHDSVDEIQQVLGHSKLYEPEFSTERVRQELMKCERYARTEEGTRLIHQDFEEKVSKVSGEGPFIEQLRNMYTCFCNPKVSWEEKAVFGSALLYFILTVDIIPDYIFPIGYLDDAIAINMALERLRGIAGRAIVQRNAGGSAPASDSPHDGEG</sequence>
<dbReference type="RefSeq" id="WP_006286881.1">
    <property type="nucleotide sequence ID" value="NZ_BALG01000186.1"/>
</dbReference>
<keyword evidence="7" id="KW-1185">Reference proteome</keyword>
<keyword evidence="2" id="KW-0812">Transmembrane</keyword>
<dbReference type="GO" id="GO:0003677">
    <property type="term" value="F:DNA binding"/>
    <property type="evidence" value="ECO:0007669"/>
    <property type="project" value="InterPro"/>
</dbReference>
<dbReference type="InterPro" id="IPR010652">
    <property type="entry name" value="DUF1232"/>
</dbReference>
<dbReference type="Gene3D" id="1.10.260.40">
    <property type="entry name" value="lambda repressor-like DNA-binding domains"/>
    <property type="match status" value="1"/>
</dbReference>
<dbReference type="SMART" id="SM00530">
    <property type="entry name" value="HTH_XRE"/>
    <property type="match status" value="1"/>
</dbReference>
<evidence type="ECO:0000313" key="6">
    <source>
        <dbReference type="EMBL" id="GAC43259.1"/>
    </source>
</evidence>
<dbReference type="OrthoDB" id="9793277at2"/>
<dbReference type="Proteomes" id="UP000029453">
    <property type="component" value="Unassembled WGS sequence"/>
</dbReference>
<dbReference type="EMBL" id="BALG01000186">
    <property type="protein sequence ID" value="GAC43259.1"/>
    <property type="molecule type" value="Genomic_DNA"/>
</dbReference>
<dbReference type="SUPFAM" id="SSF47413">
    <property type="entry name" value="lambda repressor-like DNA-binding domains"/>
    <property type="match status" value="1"/>
</dbReference>
<dbReference type="GO" id="GO:0012505">
    <property type="term" value="C:endomembrane system"/>
    <property type="evidence" value="ECO:0007669"/>
    <property type="project" value="UniProtKB-SubCell"/>
</dbReference>
<keyword evidence="4" id="KW-0472">Membrane</keyword>
<dbReference type="AlphaFoldDB" id="M9M2R3"/>
<evidence type="ECO:0000256" key="4">
    <source>
        <dbReference type="ARBA" id="ARBA00023136"/>
    </source>
</evidence>
<gene>
    <name evidence="6" type="ORF">PPOP_2626</name>
</gene>
<accession>M9M2R3</accession>
<evidence type="ECO:0000256" key="3">
    <source>
        <dbReference type="ARBA" id="ARBA00022989"/>
    </source>
</evidence>
<dbReference type="PROSITE" id="PS50943">
    <property type="entry name" value="HTH_CROC1"/>
    <property type="match status" value="1"/>
</dbReference>
<organism evidence="6 7">
    <name type="scientific">Paenibacillus popilliae ATCC 14706</name>
    <dbReference type="NCBI Taxonomy" id="1212764"/>
    <lineage>
        <taxon>Bacteria</taxon>
        <taxon>Bacillati</taxon>
        <taxon>Bacillota</taxon>
        <taxon>Bacilli</taxon>
        <taxon>Bacillales</taxon>
        <taxon>Paenibacillaceae</taxon>
        <taxon>Paenibacillus</taxon>
    </lineage>
</organism>
<protein>
    <submittedName>
        <fullName evidence="6">Predicted transcriptional regulator</fullName>
    </submittedName>
</protein>
<dbReference type="CDD" id="cd00093">
    <property type="entry name" value="HTH_XRE"/>
    <property type="match status" value="1"/>
</dbReference>
<evidence type="ECO:0000256" key="1">
    <source>
        <dbReference type="ARBA" id="ARBA00004127"/>
    </source>
</evidence>
<name>M9M2R3_PAEPP</name>
<proteinExistence type="predicted"/>
<evidence type="ECO:0000313" key="7">
    <source>
        <dbReference type="Proteomes" id="UP000029453"/>
    </source>
</evidence>
<comment type="caution">
    <text evidence="6">The sequence shown here is derived from an EMBL/GenBank/DDBJ whole genome shotgun (WGS) entry which is preliminary data.</text>
</comment>
<feature type="domain" description="HTH cro/C1-type" evidence="5">
    <location>
        <begin position="14"/>
        <end position="68"/>
    </location>
</feature>
<comment type="subcellular location">
    <subcellularLocation>
        <location evidence="1">Endomembrane system</location>
        <topology evidence="1">Multi-pass membrane protein</topology>
    </subcellularLocation>
</comment>
<reference evidence="6 7" key="1">
    <citation type="submission" date="2012-10" db="EMBL/GenBank/DDBJ databases">
        <title>Draft Genome Sequence of Paenibacillus popilliae ATCC 14706T.</title>
        <authorList>
            <person name="Iiyama K."/>
            <person name="Mori K."/>
            <person name="Mon H."/>
            <person name="Chieda Y."/>
            <person name="Lee J.M."/>
            <person name="Kusakabe T."/>
            <person name="Tashiro K."/>
            <person name="Asano S."/>
            <person name="Yasunaga-Aoki C."/>
            <person name="Shimizu S."/>
        </authorList>
    </citation>
    <scope>NUCLEOTIDE SEQUENCE [LARGE SCALE GENOMIC DNA]</scope>
    <source>
        <strain evidence="6 7">ATCC 14706</strain>
    </source>
</reference>
<dbReference type="Pfam" id="PF01381">
    <property type="entry name" value="HTH_3"/>
    <property type="match status" value="1"/>
</dbReference>
<keyword evidence="3" id="KW-1133">Transmembrane helix</keyword>
<dbReference type="Pfam" id="PF06803">
    <property type="entry name" value="DUF1232"/>
    <property type="match status" value="1"/>
</dbReference>
<dbReference type="InterPro" id="IPR001387">
    <property type="entry name" value="Cro/C1-type_HTH"/>
</dbReference>